<sequence length="175" mass="20870">MRKFLRKVFVILDNIVRKLGKWELIPNTRLEYFYLSKHRYKGKDKILEDGSIIKKGDEVIEMHVNNSKMEELGSRLKEIFKALDEELRLLAIALEENEKYKNVKGLWARTVLYPITEKRGFETQEIKGTYMFGFLKIWDNLIKYAFEQKEGKIKLRDPKEIWISKTGLIKINLKN</sequence>
<accession>A0A4V2V091</accession>
<dbReference type="EMBL" id="SMAL01000005">
    <property type="protein sequence ID" value="TCT14683.1"/>
    <property type="molecule type" value="Genomic_DNA"/>
</dbReference>
<dbReference type="AlphaFoldDB" id="A0A4V2V091"/>
<keyword evidence="3" id="KW-1185">Reference proteome</keyword>
<dbReference type="RefSeq" id="WP_132252347.1">
    <property type="nucleotide sequence ID" value="NZ_SMAL01000005.1"/>
</dbReference>
<comment type="caution">
    <text evidence="2">The sequence shown here is derived from an EMBL/GenBank/DDBJ whole genome shotgun (WGS) entry which is preliminary data.</text>
</comment>
<feature type="domain" description="YkoP-like" evidence="1">
    <location>
        <begin position="2"/>
        <end position="170"/>
    </location>
</feature>
<gene>
    <name evidence="2" type="ORF">EDC18_105165</name>
</gene>
<evidence type="ECO:0000259" key="1">
    <source>
        <dbReference type="Pfam" id="PF22790"/>
    </source>
</evidence>
<dbReference type="InterPro" id="IPR054467">
    <property type="entry name" value="YkoP-like_dom"/>
</dbReference>
<organism evidence="2 3">
    <name type="scientific">Natranaerovirga pectinivora</name>
    <dbReference type="NCBI Taxonomy" id="682400"/>
    <lineage>
        <taxon>Bacteria</taxon>
        <taxon>Bacillati</taxon>
        <taxon>Bacillota</taxon>
        <taxon>Clostridia</taxon>
        <taxon>Lachnospirales</taxon>
        <taxon>Natranaerovirgaceae</taxon>
        <taxon>Natranaerovirga</taxon>
    </lineage>
</organism>
<name>A0A4V2V091_9FIRM</name>
<protein>
    <recommendedName>
        <fullName evidence="1">YkoP-like domain-containing protein</fullName>
    </recommendedName>
</protein>
<proteinExistence type="predicted"/>
<evidence type="ECO:0000313" key="2">
    <source>
        <dbReference type="EMBL" id="TCT14683.1"/>
    </source>
</evidence>
<dbReference type="Proteomes" id="UP000294902">
    <property type="component" value="Unassembled WGS sequence"/>
</dbReference>
<dbReference type="Pfam" id="PF22790">
    <property type="entry name" value="YkoP"/>
    <property type="match status" value="1"/>
</dbReference>
<dbReference type="OrthoDB" id="1951946at2"/>
<reference evidence="2 3" key="1">
    <citation type="submission" date="2019-03" db="EMBL/GenBank/DDBJ databases">
        <title>Genomic Encyclopedia of Type Strains, Phase IV (KMG-IV): sequencing the most valuable type-strain genomes for metagenomic binning, comparative biology and taxonomic classification.</title>
        <authorList>
            <person name="Goeker M."/>
        </authorList>
    </citation>
    <scope>NUCLEOTIDE SEQUENCE [LARGE SCALE GENOMIC DNA]</scope>
    <source>
        <strain evidence="2 3">DSM 24629</strain>
    </source>
</reference>
<evidence type="ECO:0000313" key="3">
    <source>
        <dbReference type="Proteomes" id="UP000294902"/>
    </source>
</evidence>